<dbReference type="GO" id="GO:0034472">
    <property type="term" value="P:snRNA 3'-end processing"/>
    <property type="evidence" value="ECO:0007669"/>
    <property type="project" value="TreeGrafter"/>
</dbReference>
<dbReference type="AlphaFoldDB" id="A0A183BFM7"/>
<evidence type="ECO:0000313" key="4">
    <source>
        <dbReference type="Proteomes" id="UP000272942"/>
    </source>
</evidence>
<dbReference type="Proteomes" id="UP000272942">
    <property type="component" value="Unassembled WGS sequence"/>
</dbReference>
<dbReference type="SUPFAM" id="SSF56281">
    <property type="entry name" value="Metallo-hydrolase/oxidoreductase"/>
    <property type="match status" value="1"/>
</dbReference>
<dbReference type="EMBL" id="UZAN01073769">
    <property type="protein sequence ID" value="VDP95404.1"/>
    <property type="molecule type" value="Genomic_DNA"/>
</dbReference>
<proteinExistence type="predicted"/>
<evidence type="ECO:0000313" key="3">
    <source>
        <dbReference type="EMBL" id="VDP95404.1"/>
    </source>
</evidence>
<dbReference type="PANTHER" id="PTHR46094">
    <property type="entry name" value="INTEGRATOR COMPLEX SUBUNIT 9"/>
    <property type="match status" value="1"/>
</dbReference>
<comment type="subcellular location">
    <subcellularLocation>
        <location evidence="1">Nucleus</location>
    </subcellularLocation>
</comment>
<gene>
    <name evidence="3" type="ORF">ECPE_LOCUS18012</name>
</gene>
<evidence type="ECO:0000256" key="1">
    <source>
        <dbReference type="ARBA" id="ARBA00004123"/>
    </source>
</evidence>
<dbReference type="OrthoDB" id="5600060at2759"/>
<evidence type="ECO:0000256" key="2">
    <source>
        <dbReference type="ARBA" id="ARBA00023242"/>
    </source>
</evidence>
<dbReference type="PANTHER" id="PTHR46094:SF1">
    <property type="entry name" value="INTEGRATOR COMPLEX SUBUNIT 9"/>
    <property type="match status" value="1"/>
</dbReference>
<reference evidence="3 4" key="2">
    <citation type="submission" date="2018-11" db="EMBL/GenBank/DDBJ databases">
        <authorList>
            <consortium name="Pathogen Informatics"/>
        </authorList>
    </citation>
    <scope>NUCLEOTIDE SEQUENCE [LARGE SCALE GENOMIC DNA]</scope>
    <source>
        <strain evidence="3 4">Egypt</strain>
    </source>
</reference>
<reference evidence="5" key="1">
    <citation type="submission" date="2016-06" db="UniProtKB">
        <authorList>
            <consortium name="WormBaseParasite"/>
        </authorList>
    </citation>
    <scope>IDENTIFICATION</scope>
</reference>
<sequence length="108" mass="11839">MGRKSTSLGLVTVGDGRPYLDAGLKFCVMDEEQFESVIWDTVDVILVSNIRSILGLPFICAQTSFCGRILATEPVVKFGKILLEDLTEALEQVSSVKPDIFQLNTTAK</sequence>
<dbReference type="Gene3D" id="3.60.15.10">
    <property type="entry name" value="Ribonuclease Z/Hydroxyacylglutathione hydrolase-like"/>
    <property type="match status" value="1"/>
</dbReference>
<name>A0A183BFM7_9TREM</name>
<keyword evidence="2" id="KW-0539">Nucleus</keyword>
<dbReference type="GO" id="GO:0032039">
    <property type="term" value="C:integrator complex"/>
    <property type="evidence" value="ECO:0007669"/>
    <property type="project" value="InterPro"/>
</dbReference>
<keyword evidence="4" id="KW-1185">Reference proteome</keyword>
<organism evidence="5">
    <name type="scientific">Echinostoma caproni</name>
    <dbReference type="NCBI Taxonomy" id="27848"/>
    <lineage>
        <taxon>Eukaryota</taxon>
        <taxon>Metazoa</taxon>
        <taxon>Spiralia</taxon>
        <taxon>Lophotrochozoa</taxon>
        <taxon>Platyhelminthes</taxon>
        <taxon>Trematoda</taxon>
        <taxon>Digenea</taxon>
        <taxon>Plagiorchiida</taxon>
        <taxon>Echinostomata</taxon>
        <taxon>Echinostomatoidea</taxon>
        <taxon>Echinostomatidae</taxon>
        <taxon>Echinostoma</taxon>
    </lineage>
</organism>
<protein>
    <submittedName>
        <fullName evidence="5">RL10P_insert domain-containing protein</fullName>
    </submittedName>
</protein>
<dbReference type="WBParaSite" id="ECPE_0001805801-mRNA-1">
    <property type="protein sequence ID" value="ECPE_0001805801-mRNA-1"/>
    <property type="gene ID" value="ECPE_0001805801"/>
</dbReference>
<accession>A0A183BFM7</accession>
<evidence type="ECO:0000313" key="5">
    <source>
        <dbReference type="WBParaSite" id="ECPE_0001805801-mRNA-1"/>
    </source>
</evidence>
<dbReference type="InterPro" id="IPR036866">
    <property type="entry name" value="RibonucZ/Hydroxyglut_hydro"/>
</dbReference>
<dbReference type="InterPro" id="IPR027074">
    <property type="entry name" value="Integrator_9su"/>
</dbReference>